<sequence>MAGKSTDSGDGEIKSIPYVPISHPFIERLIGTIRREYLDHVLFWGEIDLARKLEEFRTYYNGYRVHSALNGETPSGMAGHPVLGGARLDAYQWRPHCRGRFQTPMAA</sequence>
<protein>
    <submittedName>
        <fullName evidence="2">Transposase</fullName>
    </submittedName>
</protein>
<dbReference type="AlphaFoldDB" id="A0A7X6ICQ0"/>
<organism evidence="2 3">
    <name type="scientific">Candidatus Manganitrophus noduliformans</name>
    <dbReference type="NCBI Taxonomy" id="2606439"/>
    <lineage>
        <taxon>Bacteria</taxon>
        <taxon>Pseudomonadati</taxon>
        <taxon>Nitrospirota</taxon>
        <taxon>Nitrospiria</taxon>
        <taxon>Candidatus Troglogloeales</taxon>
        <taxon>Candidatus Manganitrophaceae</taxon>
        <taxon>Candidatus Manganitrophus</taxon>
    </lineage>
</organism>
<dbReference type="SUPFAM" id="SSF53098">
    <property type="entry name" value="Ribonuclease H-like"/>
    <property type="match status" value="1"/>
</dbReference>
<dbReference type="InterPro" id="IPR012337">
    <property type="entry name" value="RNaseH-like_sf"/>
</dbReference>
<accession>A0A7X6ICQ0</accession>
<name>A0A7X6ICQ0_9BACT</name>
<dbReference type="InterPro" id="IPR001584">
    <property type="entry name" value="Integrase_cat-core"/>
</dbReference>
<dbReference type="InterPro" id="IPR036397">
    <property type="entry name" value="RNaseH_sf"/>
</dbReference>
<dbReference type="GO" id="GO:0015074">
    <property type="term" value="P:DNA integration"/>
    <property type="evidence" value="ECO:0007669"/>
    <property type="project" value="InterPro"/>
</dbReference>
<keyword evidence="3" id="KW-1185">Reference proteome</keyword>
<evidence type="ECO:0000259" key="1">
    <source>
        <dbReference type="Pfam" id="PF13683"/>
    </source>
</evidence>
<gene>
    <name evidence="2" type="ORF">MNODULE_18110</name>
</gene>
<dbReference type="Pfam" id="PF13683">
    <property type="entry name" value="rve_3"/>
    <property type="match status" value="1"/>
</dbReference>
<evidence type="ECO:0000313" key="2">
    <source>
        <dbReference type="EMBL" id="NKE72669.1"/>
    </source>
</evidence>
<evidence type="ECO:0000313" key="3">
    <source>
        <dbReference type="Proteomes" id="UP000534783"/>
    </source>
</evidence>
<dbReference type="Gene3D" id="3.30.420.10">
    <property type="entry name" value="Ribonuclease H-like superfamily/Ribonuclease H"/>
    <property type="match status" value="1"/>
</dbReference>
<comment type="caution">
    <text evidence="2">The sequence shown here is derived from an EMBL/GenBank/DDBJ whole genome shotgun (WGS) entry which is preliminary data.</text>
</comment>
<feature type="domain" description="Integrase catalytic" evidence="1">
    <location>
        <begin position="17"/>
        <end position="74"/>
    </location>
</feature>
<dbReference type="GO" id="GO:0003676">
    <property type="term" value="F:nucleic acid binding"/>
    <property type="evidence" value="ECO:0007669"/>
    <property type="project" value="InterPro"/>
</dbReference>
<dbReference type="EMBL" id="VTOW01000003">
    <property type="protein sequence ID" value="NKE72669.1"/>
    <property type="molecule type" value="Genomic_DNA"/>
</dbReference>
<reference evidence="2 3" key="1">
    <citation type="journal article" date="2020" name="Nature">
        <title>Bacterial chemolithoautotrophy via manganese oxidation.</title>
        <authorList>
            <person name="Yu H."/>
            <person name="Leadbetter J.R."/>
        </authorList>
    </citation>
    <scope>NUCLEOTIDE SEQUENCE [LARGE SCALE GENOMIC DNA]</scope>
    <source>
        <strain evidence="2 3">Mn-1</strain>
    </source>
</reference>
<proteinExistence type="predicted"/>
<dbReference type="RefSeq" id="WP_168062542.1">
    <property type="nucleotide sequence ID" value="NZ_VTOW01000003.1"/>
</dbReference>
<dbReference type="Proteomes" id="UP000534783">
    <property type="component" value="Unassembled WGS sequence"/>
</dbReference>